<dbReference type="AlphaFoldDB" id="A0A183IG69"/>
<accession>A0A183IG69</accession>
<dbReference type="WBParaSite" id="SBAD_0000274301-mRNA-1">
    <property type="protein sequence ID" value="SBAD_0000274301-mRNA-1"/>
    <property type="gene ID" value="SBAD_0000274301"/>
</dbReference>
<dbReference type="Proteomes" id="UP000270296">
    <property type="component" value="Unassembled WGS sequence"/>
</dbReference>
<proteinExistence type="predicted"/>
<feature type="domain" description="DUF7164" evidence="1">
    <location>
        <begin position="77"/>
        <end position="417"/>
    </location>
</feature>
<gene>
    <name evidence="2" type="ORF">SBAD_LOCUS2613</name>
</gene>
<evidence type="ECO:0000313" key="4">
    <source>
        <dbReference type="WBParaSite" id="SBAD_0000274301-mRNA-1"/>
    </source>
</evidence>
<reference evidence="2 3" key="2">
    <citation type="submission" date="2018-11" db="EMBL/GenBank/DDBJ databases">
        <authorList>
            <consortium name="Pathogen Informatics"/>
        </authorList>
    </citation>
    <scope>NUCLEOTIDE SEQUENCE [LARGE SCALE GENOMIC DNA]</scope>
</reference>
<dbReference type="InterPro" id="IPR055588">
    <property type="entry name" value="DUF7164"/>
</dbReference>
<name>A0A183IG69_9BILA</name>
<sequence length="440" mass="51360">MLLKQRKLFALSLLVCLLYIFYVLSLTYWYKPTSGKILDFEREQSIRELLHRSCKASEARRTRVWQMLKHWKVKFSGDRIGVLLCIPFKPNHYYTLQFLTFLYASWKVMNEHAVEVHAIYGTQSNFNKVDLLVFCEPPSCYDLPDDCVEWTPDTPEIKNIPFCYFISTKGFNLEYANVNSYCYVKTTAFAQLTTRYRYLLRTDVDVFLSPAMLLWKTDQPIVTGLGGYCVPFNMRRLMTMATRYGLRHQGVHCLGSTWFGESQLISSLSNITIALTMTIFENEFDPVRHPDIAEFMRQSPHGDWPSWWRPVSTMYAQELALNHMVDDLSKSHIKRDLIDVESCRRTSILLHPHIHTWHSDCEFSKFTFLDPLVFNVSIEEKFIIDLQYIRPTLISCFSVADYCTYVAKNALARYTKELGKLSSLFSKHKKAPQPHSISVV</sequence>
<protein>
    <submittedName>
        <fullName evidence="4">Hexosyltransferase</fullName>
    </submittedName>
</protein>
<dbReference type="EMBL" id="UZAM01007320">
    <property type="protein sequence ID" value="VDO98313.1"/>
    <property type="molecule type" value="Genomic_DNA"/>
</dbReference>
<dbReference type="Pfam" id="PF23741">
    <property type="entry name" value="DUF7164"/>
    <property type="match status" value="1"/>
</dbReference>
<evidence type="ECO:0000259" key="1">
    <source>
        <dbReference type="Pfam" id="PF23741"/>
    </source>
</evidence>
<reference evidence="4" key="1">
    <citation type="submission" date="2016-06" db="UniProtKB">
        <authorList>
            <consortium name="WormBaseParasite"/>
        </authorList>
    </citation>
    <scope>IDENTIFICATION</scope>
</reference>
<keyword evidence="3" id="KW-1185">Reference proteome</keyword>
<evidence type="ECO:0000313" key="2">
    <source>
        <dbReference type="EMBL" id="VDO98313.1"/>
    </source>
</evidence>
<organism evidence="4">
    <name type="scientific">Soboliphyme baturini</name>
    <dbReference type="NCBI Taxonomy" id="241478"/>
    <lineage>
        <taxon>Eukaryota</taxon>
        <taxon>Metazoa</taxon>
        <taxon>Ecdysozoa</taxon>
        <taxon>Nematoda</taxon>
        <taxon>Enoplea</taxon>
        <taxon>Dorylaimia</taxon>
        <taxon>Dioctophymatida</taxon>
        <taxon>Dioctophymatoidea</taxon>
        <taxon>Soboliphymatidae</taxon>
        <taxon>Soboliphyme</taxon>
    </lineage>
</organism>
<evidence type="ECO:0000313" key="3">
    <source>
        <dbReference type="Proteomes" id="UP000270296"/>
    </source>
</evidence>
<dbReference type="OrthoDB" id="330499at2759"/>